<feature type="domain" description="InvasinE Adhesion" evidence="3">
    <location>
        <begin position="863"/>
        <end position="993"/>
    </location>
</feature>
<proteinExistence type="predicted"/>
<reference evidence="4 5" key="1">
    <citation type="submission" date="2016-04" db="EMBL/GenBank/DDBJ databases">
        <authorList>
            <person name="Mornico D."/>
        </authorList>
    </citation>
    <scope>NUCLEOTIDE SEQUENCE [LARGE SCALE GENOMIC DNA]</scope>
    <source>
        <strain evidence="4 5">A121</strain>
    </source>
</reference>
<dbReference type="InterPro" id="IPR008964">
    <property type="entry name" value="Invasin/intimin_cell_adhesion"/>
</dbReference>
<comment type="caution">
    <text evidence="4">The sequence shown here is derived from an EMBL/GenBank/DDBJ whole genome shotgun (WGS) entry which is preliminary data.</text>
</comment>
<keyword evidence="5" id="KW-1185">Reference proteome</keyword>
<dbReference type="InterPro" id="IPR008542">
    <property type="entry name" value="BIg21"/>
</dbReference>
<feature type="domain" description="InvasinE Adhesion" evidence="3">
    <location>
        <begin position="324"/>
        <end position="454"/>
    </location>
</feature>
<feature type="domain" description="InvasinE Adhesion" evidence="3">
    <location>
        <begin position="595"/>
        <end position="722"/>
    </location>
</feature>
<dbReference type="EMBL" id="FLUX01000019">
    <property type="protein sequence ID" value="SBW24580.1"/>
    <property type="molecule type" value="Genomic_DNA"/>
</dbReference>
<dbReference type="RefSeq" id="WP_087050917.1">
    <property type="nucleotide sequence ID" value="NZ_FLUX01000019.1"/>
</dbReference>
<feature type="domain" description="InvasinE Adhesion" evidence="3">
    <location>
        <begin position="2569"/>
        <end position="2706"/>
    </location>
</feature>
<evidence type="ECO:0000259" key="2">
    <source>
        <dbReference type="Pfam" id="PF05688"/>
    </source>
</evidence>
<feature type="domain" description="InvasinE Adhesion" evidence="3">
    <location>
        <begin position="1716"/>
        <end position="1858"/>
    </location>
</feature>
<evidence type="ECO:0000313" key="4">
    <source>
        <dbReference type="EMBL" id="SBW24580.1"/>
    </source>
</evidence>
<feature type="domain" description="Bacterial Immunoglobulin-like 21" evidence="2">
    <location>
        <begin position="1885"/>
        <end position="2001"/>
    </location>
</feature>
<dbReference type="SUPFAM" id="SSF49373">
    <property type="entry name" value="Invasin/intimin cell-adhesion fragments"/>
    <property type="match status" value="1"/>
</dbReference>
<dbReference type="Pfam" id="PF05688">
    <property type="entry name" value="BIg21"/>
    <property type="match status" value="9"/>
</dbReference>
<feature type="domain" description="Bacterial Immunoglobulin-like 21" evidence="2">
    <location>
        <begin position="1599"/>
        <end position="1713"/>
    </location>
</feature>
<evidence type="ECO:0000313" key="5">
    <source>
        <dbReference type="Proteomes" id="UP000195338"/>
    </source>
</evidence>
<feature type="domain" description="Bacterial Immunoglobulin-like 21" evidence="2">
    <location>
        <begin position="484"/>
        <end position="592"/>
    </location>
</feature>
<feature type="domain" description="Bacterial Immunoglobulin-like 21" evidence="2">
    <location>
        <begin position="2453"/>
        <end position="2566"/>
    </location>
</feature>
<name>A0ABY0JNV3_9ENTR</name>
<keyword evidence="1" id="KW-0732">Signal</keyword>
<feature type="domain" description="InvasinE Adhesion" evidence="3">
    <location>
        <begin position="1140"/>
        <end position="1276"/>
    </location>
</feature>
<evidence type="ECO:0000259" key="3">
    <source>
        <dbReference type="Pfam" id="PF05689"/>
    </source>
</evidence>
<accession>A0ABY0JNV3</accession>
<feature type="domain" description="Bacterial Immunoglobulin-like 21" evidence="2">
    <location>
        <begin position="218"/>
        <end position="320"/>
    </location>
</feature>
<dbReference type="Proteomes" id="UP000195338">
    <property type="component" value="Unassembled WGS sequence"/>
</dbReference>
<feature type="domain" description="Bacterial Immunoglobulin-like 21" evidence="2">
    <location>
        <begin position="748"/>
        <end position="859"/>
    </location>
</feature>
<organism evidence="4 5">
    <name type="scientific">Citrobacter europaeus</name>
    <dbReference type="NCBI Taxonomy" id="1914243"/>
    <lineage>
        <taxon>Bacteria</taxon>
        <taxon>Pseudomonadati</taxon>
        <taxon>Pseudomonadota</taxon>
        <taxon>Gammaproteobacteria</taxon>
        <taxon>Enterobacterales</taxon>
        <taxon>Enterobacteriaceae</taxon>
        <taxon>Citrobacter</taxon>
    </lineage>
</organism>
<sequence length="2711" mass="287631">MYGNLKSLHRFLLPLLFISGLSANATNLSHTWQEPVGVTSAINGTKPQADSVAIPVYQGSVQLSVDQANAVANTARPNQFSTDDSGSALILSNPHDTEGDIFAEPPLVWQSDRAPGVSLVWADAATPDEPLSPQPSANLSFCAQNMAGRHLVVWPQLDTTTEIPPLWLLTRTGVPYNNAVTLLEQKFAVDIAAAAGKPVAVSADHFNETLKAAKGKAGDSITLTVSTRTCDGEPAANTAFIITRSDAFNRQNAVNNTNPVHVGDTELTTIATEFHGTTDASGNATVTVTQDNSPGVKTTLTVKAVGATSLADSVDVIFTTLSSPDSDKAAMWGHMAESSSAEVEGETYTFTRPALAAEVEGESTTVNADNESWALFNWKGADEHCDILPDARQLIGLKTARRDLATTLGWPVAGDDEYWSATESSLSMYHYGVNMRSSSVVQEADTVNSLVSCVDKAAPAVKPKLVLSTDSYDSSLSAARVKVGEAVMMQITVTDELTGKPLPYRYFNLYLGNAQARNTAYYSASWEEHPVTIAGEGLMAGDTHHYQGVTDANGQASLEIKHDSGTGVLTPLRVVLFDGSTQATQNVIFTVLTSPDVSAANMWGHMQGVVEAGNLYKRPLLAAEATHKTGSTQENNENWATFNSVTAGENQCGSGQVPGQLSLDSLYNAHPDNEMQSEHGWPTASHSYLAADTSDGQTAHVNLATGADALFSGSEPNYLSCSGNELVTQLDVAMNGDFALRQTTAKVGEQITLTVRSINALNGLTVPNAAFTVTMAYGRNRDNVSTGFTDATNGALVIAGTAYGPSQASMTYQGTTDSQGSATLTIEQPQGVGLQTQLSILPMNSLISTPLSRSVKFTVPTSPDTAQASMWGHMPDTLTVGDAVFERPKLAAEVSATRTQKEANESWARVTHSDAVSNTDVGGCAANRLPRIDQLKALYDANSGGAIHSTHGWPTLINYWSSTFATATSWKLIALSSGSEFSSNNASDYVTCLASDNPVAASITIEPVDSSLWYEGNNEHALKVKKGDTLQLKVTVKDASGKPIPDAPFVLSRGDGYTRQNDKHIAGSGDGIVSPVVIDGNSINDTATKVGGLTGADGSKIINVTRPDTHGTKVAVTAALYQNASVSASVDTIFTVVTSPDSNKAKMWGHMPETVSAANGKVFKRPQLVTEIASGIAVGNNTENNEIWATVDFEGIQNACGVGFVPALADLQSLYAAFPGGAINIQQGWPVEGKNYQNSTADISRSTENRYVKSLDLGDGNISSMLWNEKLYFSCLQTAQKVATRLTLTSSLYNAGDDFAKAKVGETIPVVITTLDDEGNPVGNTPVIFKRGDSIGRKYQVANTSAAAAIQINHSESRSSGVEYYSATNENGTLTLDISQDSGAGFKTPLLASLEHTSSATEQTLPVVFSVVTSPDTEKANYWGHMAETLTDRDGVVYKRPLLSSEFSNMPGKTVIITNGSYDMGETWGMITVSNAWNGVGGGCGRNFLPTASNLQALYATWPDGAMHSRNGWPMSSTGNVSASQYWWAGDYALPSAEGDPVEYAVVNLLSNGDVTSISNASIYHMQTCLVSPRGTAGNLTLTLAGQDETTGIVKVKKGEQIAATVTVKNTAGQPMANALVKLSRSESTTRSGSIHSAGSEDDITLRNVMPSGPATFLMDTSAKFLYIQTDEQGEGTFTLSQDMSAGLKTTLNATAMDGSNLTDSKDAIFTVITSPDSDKASMWGHMPETFVNSKGAEFNRPLLRAELSATTNTSGFLENSETWYTWNSYPQLYQQSASPCDRLGLPTLEQLQTLYNDYPNGTLSSTFGLPVTTGKYWGAGNSVPDSAHATNLFQYLRLSDNSKLATNTNTATAQLCLSKKRVLSIALTSSAMNAEKGAAVVRKGEIVPLTVTVTDGSGNPAPDTTIRLRRTSSLNRAGFAQDGNESNMLLTALTPEAGSMAFNCTTTRCNYYWYGVTDENGQAQFEIAQDNSSGLKTAIVAELPDDLVTSSNLDVIYTVLTSPDSDKANFWGHMPETVTNSAGVRFKRPLLATETSFTYSYTYNNESWALVTISNTQKAGATGCDAEYQPLFSDLQTLYADDPIGAIGTNYGWPVSAGKFWLAVDRVSKTGAYQYMRLDTGGKSSTTSVGTTGAQICLVDPHAPLPATIALTSSLADSETRIAKVKKGEEIPFTVTVKDANGNPAANASFTLSRSNGISRSGSVKTTDGKGATDDLVLQGIAPATAETVLTSNTSTWSGVTGADGTATLSLRQDDAMGLKTTITATLDTYPNPASTVEAIFTVVTSPDTDKAQYWGHMPETVTDSSGVSFQRPLLAAEVSAEDTTFSSTVGNELWPLYDHNGAGLASKSTCGEAWQPTLSELKSLYDEHPGGEIETLYGWPVSHASYGWWVTDKAGTSWQSMQLKTGAVSTRSTSDKQALVCLVDPHPMPGAITLTSTALNAERLAAQVKKGETIPLTVTVTDTDGNVMPDVYFTISRSNALSRVGNVITSGGADDLTLDELTPSAQTAKLATNTAIFSGLTGANGTATFNLRQDLSSGLKTTLTATVTNNTTLKASLDAIFTVITSPNSAKANYWGHMPETATTSDGVIFSRPLLAAEVSSSNTSYGANGELWSSVSASNLDKTGITGCDAQRQPLYSQLLTLYNDNQNGAVGTLYGWPITGVDNYWWAVDQDEATHARQALNLSNGQKRTTTSTSSIYRQVCLVNARE</sequence>
<feature type="domain" description="InvasinE Adhesion" evidence="3">
    <location>
        <begin position="2004"/>
        <end position="2139"/>
    </location>
</feature>
<feature type="signal peptide" evidence="1">
    <location>
        <begin position="1"/>
        <end position="25"/>
    </location>
</feature>
<feature type="domain" description="Bacterial Immunoglobulin-like 21" evidence="2">
    <location>
        <begin position="1305"/>
        <end position="1412"/>
    </location>
</feature>
<feature type="domain" description="InvasinE Adhesion" evidence="3">
    <location>
        <begin position="2288"/>
        <end position="2424"/>
    </location>
</feature>
<feature type="domain" description="InvasinE Adhesion" evidence="3">
    <location>
        <begin position="1415"/>
        <end position="1570"/>
    </location>
</feature>
<dbReference type="Pfam" id="PF05689">
    <property type="entry name" value="InvE_AD"/>
    <property type="match status" value="9"/>
</dbReference>
<protein>
    <submittedName>
        <fullName evidence="4">RatA homolog</fullName>
    </submittedName>
</protein>
<evidence type="ECO:0000256" key="1">
    <source>
        <dbReference type="SAM" id="SignalP"/>
    </source>
</evidence>
<gene>
    <name evidence="4" type="ORF">BN4901_1837</name>
</gene>
<dbReference type="InterPro" id="IPR008541">
    <property type="entry name" value="InvE_AD"/>
</dbReference>
<feature type="domain" description="Bacterial Immunoglobulin-like 21" evidence="2">
    <location>
        <begin position="1027"/>
        <end position="1137"/>
    </location>
</feature>
<feature type="chain" id="PRO_5045463576" evidence="1">
    <location>
        <begin position="26"/>
        <end position="2711"/>
    </location>
</feature>
<feature type="domain" description="Bacterial Immunoglobulin-like 21" evidence="2">
    <location>
        <begin position="2169"/>
        <end position="2285"/>
    </location>
</feature>